<feature type="compositionally biased region" description="Gly residues" evidence="1">
    <location>
        <begin position="593"/>
        <end position="605"/>
    </location>
</feature>
<dbReference type="CDD" id="cd15777">
    <property type="entry name" value="CRBN_C_like"/>
    <property type="match status" value="1"/>
</dbReference>
<feature type="domain" description="CULT" evidence="2">
    <location>
        <begin position="398"/>
        <end position="505"/>
    </location>
</feature>
<name>A0A835W9Q3_CHLIN</name>
<dbReference type="Proteomes" id="UP000650467">
    <property type="component" value="Unassembled WGS sequence"/>
</dbReference>
<feature type="region of interest" description="Disordered" evidence="1">
    <location>
        <begin position="1"/>
        <end position="83"/>
    </location>
</feature>
<evidence type="ECO:0000256" key="1">
    <source>
        <dbReference type="SAM" id="MobiDB-lite"/>
    </source>
</evidence>
<reference evidence="3" key="1">
    <citation type="journal article" date="2020" name="bioRxiv">
        <title>Comparative genomics of Chlamydomonas.</title>
        <authorList>
            <person name="Craig R.J."/>
            <person name="Hasan A.R."/>
            <person name="Ness R.W."/>
            <person name="Keightley P.D."/>
        </authorList>
    </citation>
    <scope>NUCLEOTIDE SEQUENCE</scope>
    <source>
        <strain evidence="3">SAG 7.73</strain>
    </source>
</reference>
<dbReference type="PANTHER" id="PTHR24330:SF19">
    <property type="entry name" value="MEDIATOR OF RNA POLYMERASE II TRANSCRIPTION SUBUNIT 29"/>
    <property type="match status" value="1"/>
</dbReference>
<feature type="compositionally biased region" description="Gly residues" evidence="1">
    <location>
        <begin position="328"/>
        <end position="338"/>
    </location>
</feature>
<feature type="compositionally biased region" description="Acidic residues" evidence="1">
    <location>
        <begin position="686"/>
        <end position="702"/>
    </location>
</feature>
<feature type="compositionally biased region" description="Gly residues" evidence="1">
    <location>
        <begin position="54"/>
        <end position="77"/>
    </location>
</feature>
<accession>A0A835W9Q3</accession>
<feature type="region of interest" description="Disordered" evidence="1">
    <location>
        <begin position="657"/>
        <end position="738"/>
    </location>
</feature>
<feature type="region of interest" description="Disordered" evidence="1">
    <location>
        <begin position="328"/>
        <end position="353"/>
    </location>
</feature>
<gene>
    <name evidence="3" type="ORF">HXX76_001857</name>
</gene>
<feature type="compositionally biased region" description="Basic and acidic residues" evidence="1">
    <location>
        <begin position="660"/>
        <end position="671"/>
    </location>
</feature>
<dbReference type="PANTHER" id="PTHR24330">
    <property type="entry name" value="HOMEOBOX PROTEIN BARH-LIKE"/>
    <property type="match status" value="1"/>
</dbReference>
<dbReference type="FunFam" id="2.170.150.20:FF:000007">
    <property type="entry name" value="Protein cereblon"/>
    <property type="match status" value="1"/>
</dbReference>
<dbReference type="InterPro" id="IPR046336">
    <property type="entry name" value="Lon_prtase_N_sf"/>
</dbReference>
<dbReference type="Gene3D" id="2.170.150.20">
    <property type="entry name" value="Peptide methionine sulfoxide reductase"/>
    <property type="match status" value="1"/>
</dbReference>
<dbReference type="InterPro" id="IPR052145">
    <property type="entry name" value="Mediator/Homeobox_domain"/>
</dbReference>
<feature type="region of interest" description="Disordered" evidence="1">
    <location>
        <begin position="510"/>
        <end position="549"/>
    </location>
</feature>
<dbReference type="Pfam" id="PF02190">
    <property type="entry name" value="LON_substr_bdg"/>
    <property type="match status" value="1"/>
</dbReference>
<feature type="compositionally biased region" description="Acidic residues" evidence="1">
    <location>
        <begin position="607"/>
        <end position="623"/>
    </location>
</feature>
<feature type="compositionally biased region" description="Low complexity" evidence="1">
    <location>
        <begin position="1"/>
        <end position="21"/>
    </location>
</feature>
<comment type="caution">
    <text evidence="3">The sequence shown here is derived from an EMBL/GenBank/DDBJ whole genome shotgun (WGS) entry which is preliminary data.</text>
</comment>
<dbReference type="OrthoDB" id="267517at2759"/>
<feature type="compositionally biased region" description="Low complexity" evidence="1">
    <location>
        <begin position="339"/>
        <end position="353"/>
    </location>
</feature>
<dbReference type="InterPro" id="IPR034750">
    <property type="entry name" value="CULT"/>
</dbReference>
<dbReference type="Gene3D" id="2.30.130.40">
    <property type="entry name" value="LON domain-like"/>
    <property type="match status" value="1"/>
</dbReference>
<dbReference type="AlphaFoldDB" id="A0A835W9Q3"/>
<organism evidence="3 4">
    <name type="scientific">Chlamydomonas incerta</name>
    <dbReference type="NCBI Taxonomy" id="51695"/>
    <lineage>
        <taxon>Eukaryota</taxon>
        <taxon>Viridiplantae</taxon>
        <taxon>Chlorophyta</taxon>
        <taxon>core chlorophytes</taxon>
        <taxon>Chlorophyceae</taxon>
        <taxon>CS clade</taxon>
        <taxon>Chlamydomonadales</taxon>
        <taxon>Chlamydomonadaceae</taxon>
        <taxon>Chlamydomonas</taxon>
    </lineage>
</organism>
<dbReference type="InterPro" id="IPR003111">
    <property type="entry name" value="Lon_prtase_N"/>
</dbReference>
<feature type="compositionally biased region" description="Low complexity" evidence="1">
    <location>
        <begin position="525"/>
        <end position="549"/>
    </location>
</feature>
<protein>
    <recommendedName>
        <fullName evidence="2">CULT domain-containing protein</fullName>
    </recommendedName>
</protein>
<keyword evidence="4" id="KW-1185">Reference proteome</keyword>
<dbReference type="EMBL" id="JAEHOC010000003">
    <property type="protein sequence ID" value="KAG2443504.1"/>
    <property type="molecule type" value="Genomic_DNA"/>
</dbReference>
<dbReference type="Gene3D" id="1.20.58.1480">
    <property type="match status" value="1"/>
</dbReference>
<sequence>MESAEGGQPRPAAQAAGGRDLAAVDEQGPSSSSSSDEEDAAAPLRRVPSFDLDGGAGGDAHARSGGGGGGGGGGAGPSGRRRFDPETAAQHTYLGDVEELSGGGVGLLEEGGVYTLPLFALEGVVLLPGASLPLILHSRPDVLKMERALRAGAAAAGGGGGGGGGGAGGGEGGTSRLIAVTHIHRHMRSLCLVGCSAEVRRLRRHFPGGDGDQERAGLGAAAAAGGYVIALVARGRQRLALDPASLADSFRVRCRVLPEGLAEAPPRQMRSGAAYWAPWALRPFDAPGLAAAAQRLCSAVLPQIAGKLGPGAAAAAAGAAAAGGGGAGGASGGVGHGSSGAASSTGGSSGSSSSTAVRQYTYWLGANLPLHDDQRQQLLEARDTPQRLRLLLGWLRRLGALACRECGSQVTSCSEALLMAGEGAGGAFVNAHGYVHDMATFRSAQGLRYIGRPETAHSWFPGFAWTIANCAACGEHLGWRFTAVSPGLSPHVFWGLRRTAILCPDLYGSRSSGRRRAAPPPPPVQRQQQPAAAAAAAQQQPAAGEAAAARPAGRLMRAAAAAAAARAAGGGQVDAAAAVVRALLAMDRRERAGGGGAAGGGGGGSSSEDEEESSSEESEDGDGAEGSSASSDWGDFDTAREAAGGLGLGMEVVAGAALHGESEGEGERGMDYDGEYWSGEERGAWEEQEEEGEEGAEGEGSEEEGHGQEEQGEEGVEEGPAGGVEEEESGAAAGQPTQ</sequence>
<evidence type="ECO:0000313" key="4">
    <source>
        <dbReference type="Proteomes" id="UP000650467"/>
    </source>
</evidence>
<evidence type="ECO:0000259" key="2">
    <source>
        <dbReference type="PROSITE" id="PS51788"/>
    </source>
</evidence>
<evidence type="ECO:0000313" key="3">
    <source>
        <dbReference type="EMBL" id="KAG2443504.1"/>
    </source>
</evidence>
<proteinExistence type="predicted"/>
<feature type="region of interest" description="Disordered" evidence="1">
    <location>
        <begin position="591"/>
        <end position="642"/>
    </location>
</feature>
<dbReference type="PROSITE" id="PS51788">
    <property type="entry name" value="CULT"/>
    <property type="match status" value="1"/>
</dbReference>